<feature type="signal peptide" evidence="1">
    <location>
        <begin position="1"/>
        <end position="24"/>
    </location>
</feature>
<dbReference type="InterPro" id="IPR019223">
    <property type="entry name" value="DUF2147"/>
</dbReference>
<dbReference type="Pfam" id="PF09917">
    <property type="entry name" value="DUF2147"/>
    <property type="match status" value="1"/>
</dbReference>
<dbReference type="RefSeq" id="WP_377303482.1">
    <property type="nucleotide sequence ID" value="NZ_CP180191.1"/>
</dbReference>
<name>A0ABV7H5Z8_9BURK</name>
<reference evidence="4" key="1">
    <citation type="journal article" date="2019" name="Int. J. Syst. Evol. Microbiol.">
        <title>The Global Catalogue of Microorganisms (GCM) 10K type strain sequencing project: providing services to taxonomists for standard genome sequencing and annotation.</title>
        <authorList>
            <consortium name="The Broad Institute Genomics Platform"/>
            <consortium name="The Broad Institute Genome Sequencing Center for Infectious Disease"/>
            <person name="Wu L."/>
            <person name="Ma J."/>
        </authorList>
    </citation>
    <scope>NUCLEOTIDE SEQUENCE [LARGE SCALE GENOMIC DNA]</scope>
    <source>
        <strain evidence="4">KCTC 52168</strain>
    </source>
</reference>
<organism evidence="3 4">
    <name type="scientific">Piscinibacterium candidicorallinum</name>
    <dbReference type="NCBI Taxonomy" id="1793872"/>
    <lineage>
        <taxon>Bacteria</taxon>
        <taxon>Pseudomonadati</taxon>
        <taxon>Pseudomonadota</taxon>
        <taxon>Betaproteobacteria</taxon>
        <taxon>Burkholderiales</taxon>
        <taxon>Piscinibacterium</taxon>
    </lineage>
</organism>
<feature type="domain" description="DUF2147" evidence="2">
    <location>
        <begin position="37"/>
        <end position="158"/>
    </location>
</feature>
<dbReference type="Proteomes" id="UP001595556">
    <property type="component" value="Unassembled WGS sequence"/>
</dbReference>
<feature type="chain" id="PRO_5046084307" evidence="1">
    <location>
        <begin position="25"/>
        <end position="161"/>
    </location>
</feature>
<evidence type="ECO:0000313" key="3">
    <source>
        <dbReference type="EMBL" id="MFC3147961.1"/>
    </source>
</evidence>
<comment type="caution">
    <text evidence="3">The sequence shown here is derived from an EMBL/GenBank/DDBJ whole genome shotgun (WGS) entry which is preliminary data.</text>
</comment>
<dbReference type="PANTHER" id="PTHR36919">
    <property type="entry name" value="BLR1215 PROTEIN"/>
    <property type="match status" value="1"/>
</dbReference>
<keyword evidence="1" id="KW-0732">Signal</keyword>
<dbReference type="EMBL" id="JBHRTI010000004">
    <property type="protein sequence ID" value="MFC3147961.1"/>
    <property type="molecule type" value="Genomic_DNA"/>
</dbReference>
<gene>
    <name evidence="3" type="ORF">ACFOEN_09925</name>
</gene>
<evidence type="ECO:0000259" key="2">
    <source>
        <dbReference type="Pfam" id="PF09917"/>
    </source>
</evidence>
<keyword evidence="4" id="KW-1185">Reference proteome</keyword>
<dbReference type="Gene3D" id="2.40.128.520">
    <property type="match status" value="1"/>
</dbReference>
<dbReference type="PANTHER" id="PTHR36919:SF3">
    <property type="entry name" value="BLL5882 PROTEIN"/>
    <property type="match status" value="1"/>
</dbReference>
<evidence type="ECO:0000313" key="4">
    <source>
        <dbReference type="Proteomes" id="UP001595556"/>
    </source>
</evidence>
<accession>A0ABV7H5Z8</accession>
<proteinExistence type="predicted"/>
<sequence length="161" mass="17168">MNAIRITLASLLAASLLIQVAAQAPAPAAAPEPTPVGKWHTIDDNDGKPRGVVEIIEKNGVLEGRITGTLRAGESLDAVCEVCPGDRKGKKMLGMMILSGLKKEGQGANAAWTGGEILDPDNGKLYRVKLELENGGRTLKVRGYIGFSLLGRTQRWQRAPN</sequence>
<protein>
    <submittedName>
        <fullName evidence="3">DUF2147 domain-containing protein</fullName>
    </submittedName>
</protein>
<evidence type="ECO:0000256" key="1">
    <source>
        <dbReference type="SAM" id="SignalP"/>
    </source>
</evidence>